<keyword evidence="1" id="KW-0472">Membrane</keyword>
<dbReference type="RefSeq" id="WP_269424350.1">
    <property type="nucleotide sequence ID" value="NZ_JAPWGY010000006.1"/>
</dbReference>
<reference evidence="3" key="1">
    <citation type="submission" date="2022-12" db="EMBL/GenBank/DDBJ databases">
        <title>Bacterial isolates from different developmental stages of Nematostella vectensis.</title>
        <authorList>
            <person name="Fraune S."/>
        </authorList>
    </citation>
    <scope>NUCLEOTIDE SEQUENCE</scope>
    <source>
        <strain evidence="3">G21630-S1</strain>
    </source>
</reference>
<comment type="caution">
    <text evidence="3">The sequence shown here is derived from an EMBL/GenBank/DDBJ whole genome shotgun (WGS) entry which is preliminary data.</text>
</comment>
<feature type="domain" description="Phytase-like" evidence="2">
    <location>
        <begin position="71"/>
        <end position="315"/>
    </location>
</feature>
<dbReference type="Proteomes" id="UP001069802">
    <property type="component" value="Unassembled WGS sequence"/>
</dbReference>
<accession>A0ABT4LM68</accession>
<name>A0ABT4LM68_9PROT</name>
<protein>
    <submittedName>
        <fullName evidence="3">Esterase-like activity of phytase family protein</fullName>
    </submittedName>
</protein>
<keyword evidence="4" id="KW-1185">Reference proteome</keyword>
<evidence type="ECO:0000259" key="2">
    <source>
        <dbReference type="Pfam" id="PF13449"/>
    </source>
</evidence>
<keyword evidence="1" id="KW-0812">Transmembrane</keyword>
<feature type="transmembrane region" description="Helical" evidence="1">
    <location>
        <begin position="5"/>
        <end position="22"/>
    </location>
</feature>
<keyword evidence="1" id="KW-1133">Transmembrane helix</keyword>
<evidence type="ECO:0000313" key="4">
    <source>
        <dbReference type="Proteomes" id="UP001069802"/>
    </source>
</evidence>
<dbReference type="PIRSF" id="PIRSF031900">
    <property type="entry name" value="UCP031900"/>
    <property type="match status" value="1"/>
</dbReference>
<evidence type="ECO:0000313" key="3">
    <source>
        <dbReference type="EMBL" id="MCZ4282199.1"/>
    </source>
</evidence>
<evidence type="ECO:0000256" key="1">
    <source>
        <dbReference type="SAM" id="Phobius"/>
    </source>
</evidence>
<proteinExistence type="predicted"/>
<dbReference type="Pfam" id="PF13449">
    <property type="entry name" value="Phytase-like"/>
    <property type="match status" value="1"/>
</dbReference>
<dbReference type="InterPro" id="IPR027372">
    <property type="entry name" value="Phytase-like_dom"/>
</dbReference>
<dbReference type="EMBL" id="JAPWGY010000006">
    <property type="protein sequence ID" value="MCZ4282199.1"/>
    <property type="molecule type" value="Genomic_DNA"/>
</dbReference>
<gene>
    <name evidence="3" type="ORF">O4H49_15525</name>
</gene>
<dbReference type="InterPro" id="IPR014567">
    <property type="entry name" value="UCP031900"/>
</dbReference>
<organism evidence="3 4">
    <name type="scientific">Kiloniella laminariae</name>
    <dbReference type="NCBI Taxonomy" id="454162"/>
    <lineage>
        <taxon>Bacteria</taxon>
        <taxon>Pseudomonadati</taxon>
        <taxon>Pseudomonadota</taxon>
        <taxon>Alphaproteobacteria</taxon>
        <taxon>Rhodospirillales</taxon>
        <taxon>Kiloniellaceae</taxon>
        <taxon>Kiloniella</taxon>
    </lineage>
</organism>
<sequence>MIQRALYVAAFLAGIITVYIAYQDRNLETLQSVRIPLKTEAVAPPLTHKSAPQHEQLIWRGGITLSSPHPRFGGLSGLEISPDGRGILAITDKGLWFKGRLGYSKEGNLLSLSQGLLSSLHDTNGLALTHKKDRDSESLAMAENGAVYVSFERKHRILRYESPLAPKAEAIPFPEALEDARKNRGIEAMTELPGGCLLVLPERQQPDDLLEAYLWDHKSWQSLTLQANRAGLLPTGLAITPDGDLLLLERGFSFFGGFTSSLRIFPAEEIRPGHIMKGRVLAYFDSEHAMDNLEGVSSRRGENGETLVYLLSDDNLSMAQQTLLVMFELRKQEKPAGLRSAGCLKNGSAYSAALETRAF</sequence>